<dbReference type="InterPro" id="IPR027417">
    <property type="entry name" value="P-loop_NTPase"/>
</dbReference>
<dbReference type="PRINTS" id="PR00380">
    <property type="entry name" value="KINESINHEAVY"/>
</dbReference>
<evidence type="ECO:0000259" key="10">
    <source>
        <dbReference type="PROSITE" id="PS50067"/>
    </source>
</evidence>
<feature type="compositionally biased region" description="Basic and acidic residues" evidence="9">
    <location>
        <begin position="935"/>
        <end position="953"/>
    </location>
</feature>
<keyword evidence="5 8" id="KW-0175">Coiled coil</keyword>
<dbReference type="GO" id="GO:0003777">
    <property type="term" value="F:microtubule motor activity"/>
    <property type="evidence" value="ECO:0007669"/>
    <property type="project" value="InterPro"/>
</dbReference>
<dbReference type="InterPro" id="IPR019821">
    <property type="entry name" value="Kinesin_motor_CS"/>
</dbReference>
<reference evidence="12" key="1">
    <citation type="journal article" date="2019" name="Gigascience">
        <title>De novo genome assembly of the endangered Acer yangbiense, a plant species with extremely small populations endemic to Yunnan Province, China.</title>
        <authorList>
            <person name="Yang J."/>
            <person name="Wariss H.M."/>
            <person name="Tao L."/>
            <person name="Zhang R."/>
            <person name="Yun Q."/>
            <person name="Hollingsworth P."/>
            <person name="Dao Z."/>
            <person name="Luo G."/>
            <person name="Guo H."/>
            <person name="Ma Y."/>
            <person name="Sun W."/>
        </authorList>
    </citation>
    <scope>NUCLEOTIDE SEQUENCE [LARGE SCALE GENOMIC DNA]</scope>
    <source>
        <strain evidence="12">cv. Malutang</strain>
    </source>
</reference>
<evidence type="ECO:0000256" key="6">
    <source>
        <dbReference type="ARBA" id="ARBA00023175"/>
    </source>
</evidence>
<evidence type="ECO:0000256" key="3">
    <source>
        <dbReference type="ARBA" id="ARBA00022741"/>
    </source>
</evidence>
<feature type="domain" description="Kinesin motor" evidence="10">
    <location>
        <begin position="67"/>
        <end position="405"/>
    </location>
</feature>
<evidence type="ECO:0000313" key="12">
    <source>
        <dbReference type="Proteomes" id="UP000323000"/>
    </source>
</evidence>
<feature type="region of interest" description="Disordered" evidence="9">
    <location>
        <begin position="920"/>
        <end position="953"/>
    </location>
</feature>
<evidence type="ECO:0000256" key="1">
    <source>
        <dbReference type="ARBA" id="ARBA00007310"/>
    </source>
</evidence>
<dbReference type="GO" id="GO:0008017">
    <property type="term" value="F:microtubule binding"/>
    <property type="evidence" value="ECO:0007669"/>
    <property type="project" value="InterPro"/>
</dbReference>
<dbReference type="GO" id="GO:0007018">
    <property type="term" value="P:microtubule-based movement"/>
    <property type="evidence" value="ECO:0007669"/>
    <property type="project" value="InterPro"/>
</dbReference>
<feature type="coiled-coil region" evidence="8">
    <location>
        <begin position="407"/>
        <end position="494"/>
    </location>
</feature>
<sequence length="1027" mass="114963">MSSKHESKSKRLISSSSKVANSPSSSTTSSTKQFLETSIDGQSSPASSSARSKPQYYYTENISSKENVTVTVRFRPLSPREIRQGEEIAWYADGETIVRSEHNTSIAYAYDRVFGPTTTTRHVYDVAAQHVVSGAMEGINGTIFAYGVTSSGKTHTMHGDQRSPGIIPLAVKDAFSIIQETPNREFLLRVSYLEIYNEVVNDLLNPAGQNLRVREDSQWFIMDLVSQLSHNRGFISSGTFVEGVKEEVVLSPAHALSLIAAGEEHRHVGSTNFNLLSSRSHTIFTLTIESSTCGENSEGEAVNLSQLHLIDLAGSESSKAETTGVRRKEGSYINKSLLTLGTVISKLTDGRATHIPYRDSKLTRLLQSSLSGHGRVSLICTVTPSSSSSEETHNTLKFAHRAKHIEIQASQNKIIDEKSLIKKYQNEIRCLKEELEHLKRGIVTVPQLKDTGGEDIVLLKQKLEDGQVKLQSRLEQEEEAKAALLSRIQRLTKLILVSSKASQSSRFPHRPGPRRRHSFGEEELAYLPHRRRDFILDDENIDLYVSLEGNAETADDTIKEEKKTRKHGLLNWLKLRKRDSGLGPLTSTSDKSSGIKSCSTPSTPQAGSSNFHTESRPHSGLTEIFPSVDLLSESRQDREIPEDNFLGQETPLVIDSVLLQTIIKTIDQIDLLKEQQKILSGEVALHSSALKRLSEEAARNPQKEQLQVEIRMLRDEIKGKNDQIALLEKQIADSIVASQNKMDNSEVSQSIAELAAQLNEKSFELEVKAADNRIIQEQLNQKTFECEGLQETIASLKQQLSDALELRNFSPVASYSQRFTELKSLHRENRIDREIPVLHEAKDNLLYKAQTTEIEELKQKVTELTESKEHLELRNQKLAEESSYAKGLASAAAVELKALSEEVAKLMNHNERLVAELAAAKSSPTQRRTSTVRNGRRDGQIKRHDQAGSPSDLKRELAQSREREHSYEAAFLEKDQREAELQRKVEESKKREAYLENELANMWVLVAKLKKSHGTDTDASELTRETQ</sequence>
<dbReference type="InterPro" id="IPR027640">
    <property type="entry name" value="Kinesin-like_fam"/>
</dbReference>
<proteinExistence type="inferred from homology"/>
<accession>A0A5C7HLX7</accession>
<feature type="coiled-coil region" evidence="8">
    <location>
        <begin position="969"/>
        <end position="998"/>
    </location>
</feature>
<keyword evidence="6 7" id="KW-0505">Motor protein</keyword>
<evidence type="ECO:0000256" key="9">
    <source>
        <dbReference type="SAM" id="MobiDB-lite"/>
    </source>
</evidence>
<dbReference type="Proteomes" id="UP000323000">
    <property type="component" value="Chromosome 7"/>
</dbReference>
<dbReference type="InterPro" id="IPR036961">
    <property type="entry name" value="Kinesin_motor_dom_sf"/>
</dbReference>
<comment type="caution">
    <text evidence="11">The sequence shown here is derived from an EMBL/GenBank/DDBJ whole genome shotgun (WGS) entry which is preliminary data.</text>
</comment>
<feature type="compositionally biased region" description="Low complexity" evidence="9">
    <location>
        <begin position="43"/>
        <end position="52"/>
    </location>
</feature>
<evidence type="ECO:0000256" key="7">
    <source>
        <dbReference type="PROSITE-ProRule" id="PRU00283"/>
    </source>
</evidence>
<comment type="similarity">
    <text evidence="1">Belongs to the TRAFAC class myosin-kinesin ATPase superfamily. Kinesin family. KIN-7 subfamily.</text>
</comment>
<dbReference type="CDD" id="cd01374">
    <property type="entry name" value="KISc_CENP_E"/>
    <property type="match status" value="1"/>
</dbReference>
<protein>
    <recommendedName>
        <fullName evidence="10">Kinesin motor domain-containing protein</fullName>
    </recommendedName>
</protein>
<dbReference type="PANTHER" id="PTHR47968:SF9">
    <property type="entry name" value="KINESIN-LIKE PROTEIN KIN-7K, CHLOROPLASTIC ISOFORM X1"/>
    <property type="match status" value="1"/>
</dbReference>
<gene>
    <name evidence="11" type="ORF">EZV62_015826</name>
</gene>
<feature type="compositionally biased region" description="Low complexity" evidence="9">
    <location>
        <begin position="12"/>
        <end position="31"/>
    </location>
</feature>
<feature type="region of interest" description="Disordered" evidence="9">
    <location>
        <begin position="583"/>
        <end position="620"/>
    </location>
</feature>
<feature type="compositionally biased region" description="Polar residues" evidence="9">
    <location>
        <begin position="922"/>
        <end position="933"/>
    </location>
</feature>
<feature type="region of interest" description="Disordered" evidence="9">
    <location>
        <begin position="1"/>
        <end position="53"/>
    </location>
</feature>
<dbReference type="SUPFAM" id="SSF52540">
    <property type="entry name" value="P-loop containing nucleoside triphosphate hydrolases"/>
    <property type="match status" value="1"/>
</dbReference>
<evidence type="ECO:0000256" key="8">
    <source>
        <dbReference type="SAM" id="Coils"/>
    </source>
</evidence>
<feature type="coiled-coil region" evidence="8">
    <location>
        <begin position="779"/>
        <end position="806"/>
    </location>
</feature>
<feature type="compositionally biased region" description="Polar residues" evidence="9">
    <location>
        <begin position="32"/>
        <end position="42"/>
    </location>
</feature>
<dbReference type="EMBL" id="VAHF01000007">
    <property type="protein sequence ID" value="TXG57997.1"/>
    <property type="molecule type" value="Genomic_DNA"/>
</dbReference>
<feature type="binding site" evidence="7">
    <location>
        <begin position="147"/>
        <end position="154"/>
    </location>
    <ligand>
        <name>ATP</name>
        <dbReference type="ChEBI" id="CHEBI:30616"/>
    </ligand>
</feature>
<evidence type="ECO:0000256" key="4">
    <source>
        <dbReference type="ARBA" id="ARBA00022840"/>
    </source>
</evidence>
<evidence type="ECO:0000256" key="5">
    <source>
        <dbReference type="ARBA" id="ARBA00023054"/>
    </source>
</evidence>
<dbReference type="SMART" id="SM00129">
    <property type="entry name" value="KISc"/>
    <property type="match status" value="1"/>
</dbReference>
<dbReference type="PANTHER" id="PTHR47968">
    <property type="entry name" value="CENTROMERE PROTEIN E"/>
    <property type="match status" value="1"/>
</dbReference>
<name>A0A5C7HLX7_9ROSI</name>
<dbReference type="PROSITE" id="PS00411">
    <property type="entry name" value="KINESIN_MOTOR_1"/>
    <property type="match status" value="1"/>
</dbReference>
<feature type="compositionally biased region" description="Polar residues" evidence="9">
    <location>
        <begin position="585"/>
        <end position="612"/>
    </location>
</feature>
<dbReference type="GO" id="GO:0005524">
    <property type="term" value="F:ATP binding"/>
    <property type="evidence" value="ECO:0007669"/>
    <property type="project" value="UniProtKB-UniRule"/>
</dbReference>
<dbReference type="FunFam" id="3.40.850.10:FF:000014">
    <property type="entry name" value="Kinesin-like protein KIN-7G"/>
    <property type="match status" value="1"/>
</dbReference>
<dbReference type="PROSITE" id="PS50067">
    <property type="entry name" value="KINESIN_MOTOR_2"/>
    <property type="match status" value="1"/>
</dbReference>
<dbReference type="GO" id="GO:0005874">
    <property type="term" value="C:microtubule"/>
    <property type="evidence" value="ECO:0007669"/>
    <property type="project" value="UniProtKB-KW"/>
</dbReference>
<feature type="coiled-coil region" evidence="8">
    <location>
        <begin position="703"/>
        <end position="730"/>
    </location>
</feature>
<keyword evidence="12" id="KW-1185">Reference proteome</keyword>
<organism evidence="11 12">
    <name type="scientific">Acer yangbiense</name>
    <dbReference type="NCBI Taxonomy" id="1000413"/>
    <lineage>
        <taxon>Eukaryota</taxon>
        <taxon>Viridiplantae</taxon>
        <taxon>Streptophyta</taxon>
        <taxon>Embryophyta</taxon>
        <taxon>Tracheophyta</taxon>
        <taxon>Spermatophyta</taxon>
        <taxon>Magnoliopsida</taxon>
        <taxon>eudicotyledons</taxon>
        <taxon>Gunneridae</taxon>
        <taxon>Pentapetalae</taxon>
        <taxon>rosids</taxon>
        <taxon>malvids</taxon>
        <taxon>Sapindales</taxon>
        <taxon>Sapindaceae</taxon>
        <taxon>Hippocastanoideae</taxon>
        <taxon>Acereae</taxon>
        <taxon>Acer</taxon>
    </lineage>
</organism>
<dbReference type="Gene3D" id="3.40.850.10">
    <property type="entry name" value="Kinesin motor domain"/>
    <property type="match status" value="1"/>
</dbReference>
<keyword evidence="2" id="KW-0493">Microtubule</keyword>
<evidence type="ECO:0000313" key="11">
    <source>
        <dbReference type="EMBL" id="TXG57997.1"/>
    </source>
</evidence>
<dbReference type="Pfam" id="PF00225">
    <property type="entry name" value="Kinesin"/>
    <property type="match status" value="1"/>
</dbReference>
<dbReference type="OrthoDB" id="3176171at2759"/>
<keyword evidence="3 7" id="KW-0547">Nucleotide-binding</keyword>
<dbReference type="InterPro" id="IPR001752">
    <property type="entry name" value="Kinesin_motor_dom"/>
</dbReference>
<dbReference type="AlphaFoldDB" id="A0A5C7HLX7"/>
<evidence type="ECO:0000256" key="2">
    <source>
        <dbReference type="ARBA" id="ARBA00022701"/>
    </source>
</evidence>
<keyword evidence="4 7" id="KW-0067">ATP-binding</keyword>